<dbReference type="HOGENOM" id="CLU_780297_0_0_9"/>
<feature type="transmembrane region" description="Helical" evidence="1">
    <location>
        <begin position="133"/>
        <end position="156"/>
    </location>
</feature>
<keyword evidence="4" id="KW-1185">Reference proteome</keyword>
<dbReference type="eggNOG" id="COG0456">
    <property type="taxonomic scope" value="Bacteria"/>
</dbReference>
<dbReference type="AlphaFoldDB" id="E7GPF5"/>
<dbReference type="CDD" id="cd04301">
    <property type="entry name" value="NAT_SF"/>
    <property type="match status" value="1"/>
</dbReference>
<dbReference type="Pfam" id="PF00583">
    <property type="entry name" value="Acetyltransf_1"/>
    <property type="match status" value="1"/>
</dbReference>
<evidence type="ECO:0000313" key="3">
    <source>
        <dbReference type="EMBL" id="EGA93336.1"/>
    </source>
</evidence>
<feature type="domain" description="N-acetyltransferase" evidence="2">
    <location>
        <begin position="3"/>
        <end position="142"/>
    </location>
</feature>
<keyword evidence="1" id="KW-0812">Transmembrane</keyword>
<feature type="transmembrane region" description="Helical" evidence="1">
    <location>
        <begin position="270"/>
        <end position="287"/>
    </location>
</feature>
<feature type="transmembrane region" description="Helical" evidence="1">
    <location>
        <begin position="227"/>
        <end position="249"/>
    </location>
</feature>
<dbReference type="EMBL" id="ADLQ01000065">
    <property type="protein sequence ID" value="EGA93336.1"/>
    <property type="molecule type" value="Genomic_DNA"/>
</dbReference>
<keyword evidence="1" id="KW-0472">Membrane</keyword>
<dbReference type="RefSeq" id="WP_003501588.1">
    <property type="nucleotide sequence ID" value="NZ_GL834311.1"/>
</dbReference>
<organism evidence="3 4">
    <name type="scientific">Clostridium symbiosum (strain WAL-14163)</name>
    <dbReference type="NCBI Taxonomy" id="742740"/>
    <lineage>
        <taxon>Bacteria</taxon>
        <taxon>Bacillati</taxon>
        <taxon>Bacillota</taxon>
        <taxon>Clostridia</taxon>
        <taxon>Lachnospirales</taxon>
        <taxon>Lachnospiraceae</taxon>
        <taxon>Otoolea</taxon>
    </lineage>
</organism>
<evidence type="ECO:0000313" key="4">
    <source>
        <dbReference type="Proteomes" id="UP000002970"/>
    </source>
</evidence>
<name>E7GPF5_CLOS6</name>
<comment type="caution">
    <text evidence="3">The sequence shown here is derived from an EMBL/GenBank/DDBJ whole genome shotgun (WGS) entry which is preliminary data.</text>
</comment>
<keyword evidence="1" id="KW-1133">Transmembrane helix</keyword>
<dbReference type="Gene3D" id="3.40.630.30">
    <property type="match status" value="1"/>
</dbReference>
<dbReference type="SUPFAM" id="SSF55729">
    <property type="entry name" value="Acyl-CoA N-acyltransferases (Nat)"/>
    <property type="match status" value="1"/>
</dbReference>
<gene>
    <name evidence="3" type="ORF">HMPREF9474_02800</name>
</gene>
<evidence type="ECO:0000259" key="2">
    <source>
        <dbReference type="PROSITE" id="PS51186"/>
    </source>
</evidence>
<feature type="transmembrane region" description="Helical" evidence="1">
    <location>
        <begin position="293"/>
        <end position="315"/>
    </location>
</feature>
<evidence type="ECO:0000256" key="1">
    <source>
        <dbReference type="SAM" id="Phobius"/>
    </source>
</evidence>
<dbReference type="Proteomes" id="UP000002970">
    <property type="component" value="Unassembled WGS sequence"/>
</dbReference>
<sequence length="345" mass="37953">MSIEFREMMPNEANIVNKVGHSSFGIVEALFMPKPKHAVLAVENEEILGGIAYKILSGKAGRKIGFIETAFVAKNHVGKGMGNKLYQAATKSLKDRGCDTVITMVRDDNIASWKAFVNNGYNRVTFIQIIGQLGLVGSLFFWFYGLSCIAVGHELWGTMPSKVQSSSSQIALFIVVAILTFLPALRFGVTFNDFVVKAIGILILLFSGVAGGTIAVKLSKQEWCFRLTPGGLLLSFCIAALGGVFPMVGRYYPKKYSRSTQFKRDMAMEGFCEWLAILLVFTLSLFQCNTSPIWAATQSFGTSILLYHSIPIFPFGSYGGTRMWNHNKTLSLAVLIISLVLMVSF</sequence>
<reference evidence="3 4" key="1">
    <citation type="submission" date="2010-12" db="EMBL/GenBank/DDBJ databases">
        <title>The Genome Sequence of Clostridium symbiosum strain WAL-14163.</title>
        <authorList>
            <person name="Earl A."/>
            <person name="Ward D."/>
            <person name="Feldgarden M."/>
            <person name="Gevers D."/>
            <person name="Finegold S.M."/>
            <person name="Summanen P.H."/>
            <person name="Molitoris D.R."/>
            <person name="Vaisanen M.L."/>
            <person name="Daigneault M."/>
            <person name="Young S.K."/>
            <person name="Zeng Q."/>
            <person name="Gargeya S."/>
            <person name="Fitzgerald M."/>
            <person name="Haas B."/>
            <person name="Abouelleil A."/>
            <person name="Alvarado L."/>
            <person name="Arachchi H.M."/>
            <person name="Berlin A."/>
            <person name="Brown A."/>
            <person name="Chapman S.B."/>
            <person name="Chen Z."/>
            <person name="Dunbar C."/>
            <person name="Freedman E."/>
            <person name="Gearin G."/>
            <person name="Gellesch M."/>
            <person name="Goldberg J."/>
            <person name="Griggs A."/>
            <person name="Gujja S."/>
            <person name="Heilman E."/>
            <person name="Heiman D."/>
            <person name="Howarth C."/>
            <person name="Larson L."/>
            <person name="Lui A."/>
            <person name="MacDonald P.J.P."/>
            <person name="Mehta T."/>
            <person name="Montmayeur A."/>
            <person name="Murphy C."/>
            <person name="Neiman D."/>
            <person name="Pearson M."/>
            <person name="Priest M."/>
            <person name="Roberts A."/>
            <person name="Saif S."/>
            <person name="Shea T."/>
            <person name="Shenoy N."/>
            <person name="Sisk P."/>
            <person name="Stolte C."/>
            <person name="Sykes S."/>
            <person name="White J."/>
            <person name="Yandava C."/>
            <person name="Nusbaum C."/>
            <person name="Birren B."/>
        </authorList>
    </citation>
    <scope>NUCLEOTIDE SEQUENCE [LARGE SCALE GENOMIC DNA]</scope>
    <source>
        <strain evidence="3 4">WAL-14163</strain>
    </source>
</reference>
<dbReference type="InterPro" id="IPR000182">
    <property type="entry name" value="GNAT_dom"/>
</dbReference>
<feature type="transmembrane region" description="Helical" evidence="1">
    <location>
        <begin position="168"/>
        <end position="187"/>
    </location>
</feature>
<dbReference type="InterPro" id="IPR016181">
    <property type="entry name" value="Acyl_CoA_acyltransferase"/>
</dbReference>
<dbReference type="PROSITE" id="PS51186">
    <property type="entry name" value="GNAT"/>
    <property type="match status" value="1"/>
</dbReference>
<protein>
    <recommendedName>
        <fullName evidence="2">N-acetyltransferase domain-containing protein</fullName>
    </recommendedName>
</protein>
<feature type="transmembrane region" description="Helical" evidence="1">
    <location>
        <begin position="194"/>
        <end position="215"/>
    </location>
</feature>
<dbReference type="GO" id="GO:0016747">
    <property type="term" value="F:acyltransferase activity, transferring groups other than amino-acyl groups"/>
    <property type="evidence" value="ECO:0007669"/>
    <property type="project" value="InterPro"/>
</dbReference>
<proteinExistence type="predicted"/>
<dbReference type="STRING" id="1512.GCA_900049235_03021"/>
<accession>E7GPF5</accession>